<dbReference type="CDD" id="cd10448">
    <property type="entry name" value="GIY-YIG_unchar_3"/>
    <property type="match status" value="1"/>
</dbReference>
<sequence>MSFYVYILINPAHTVLYTGVTNNLERRLHEHSEGLGDAGKFTGRYQCNLLVYFEISPNATQPIAREKQTKNWTRAKKEFLINTLNPTWEPIDLQTWNGG</sequence>
<dbReference type="InterPro" id="IPR035901">
    <property type="entry name" value="GIY-YIG_endonuc_sf"/>
</dbReference>
<dbReference type="EMBL" id="BAABDH010000114">
    <property type="protein sequence ID" value="GAA3956079.1"/>
    <property type="molecule type" value="Genomic_DNA"/>
</dbReference>
<evidence type="ECO:0000313" key="3">
    <source>
        <dbReference type="EMBL" id="GAA3956079.1"/>
    </source>
</evidence>
<dbReference type="InterPro" id="IPR000305">
    <property type="entry name" value="GIY-YIG_endonuc"/>
</dbReference>
<organism evidence="3 4">
    <name type="scientific">Hymenobacter algoricola</name>
    <dbReference type="NCBI Taxonomy" id="486267"/>
    <lineage>
        <taxon>Bacteria</taxon>
        <taxon>Pseudomonadati</taxon>
        <taxon>Bacteroidota</taxon>
        <taxon>Cytophagia</taxon>
        <taxon>Cytophagales</taxon>
        <taxon>Hymenobacteraceae</taxon>
        <taxon>Hymenobacter</taxon>
    </lineage>
</organism>
<dbReference type="SUPFAM" id="SSF82771">
    <property type="entry name" value="GIY-YIG endonuclease"/>
    <property type="match status" value="1"/>
</dbReference>
<dbReference type="PANTHER" id="PTHR34477">
    <property type="entry name" value="UPF0213 PROTEIN YHBQ"/>
    <property type="match status" value="1"/>
</dbReference>
<comment type="similarity">
    <text evidence="1">Belongs to the UPF0213 family.</text>
</comment>
<dbReference type="PROSITE" id="PS50164">
    <property type="entry name" value="GIY_YIG"/>
    <property type="match status" value="1"/>
</dbReference>
<reference evidence="4" key="1">
    <citation type="journal article" date="2019" name="Int. J. Syst. Evol. Microbiol.">
        <title>The Global Catalogue of Microorganisms (GCM) 10K type strain sequencing project: providing services to taxonomists for standard genome sequencing and annotation.</title>
        <authorList>
            <consortium name="The Broad Institute Genomics Platform"/>
            <consortium name="The Broad Institute Genome Sequencing Center for Infectious Disease"/>
            <person name="Wu L."/>
            <person name="Ma J."/>
        </authorList>
    </citation>
    <scope>NUCLEOTIDE SEQUENCE [LARGE SCALE GENOMIC DNA]</scope>
    <source>
        <strain evidence="4">JCM 17214</strain>
    </source>
</reference>
<feature type="domain" description="GIY-YIG" evidence="2">
    <location>
        <begin position="1"/>
        <end position="79"/>
    </location>
</feature>
<evidence type="ECO:0000256" key="1">
    <source>
        <dbReference type="ARBA" id="ARBA00007435"/>
    </source>
</evidence>
<keyword evidence="4" id="KW-1185">Reference proteome</keyword>
<dbReference type="Gene3D" id="3.40.1440.10">
    <property type="entry name" value="GIY-YIG endonuclease"/>
    <property type="match status" value="1"/>
</dbReference>
<dbReference type="Pfam" id="PF01541">
    <property type="entry name" value="GIY-YIG"/>
    <property type="match status" value="1"/>
</dbReference>
<dbReference type="PANTHER" id="PTHR34477:SF5">
    <property type="entry name" value="BSL5627 PROTEIN"/>
    <property type="match status" value="1"/>
</dbReference>
<proteinExistence type="inferred from homology"/>
<comment type="caution">
    <text evidence="3">The sequence shown here is derived from an EMBL/GenBank/DDBJ whole genome shotgun (WGS) entry which is preliminary data.</text>
</comment>
<dbReference type="Proteomes" id="UP001499909">
    <property type="component" value="Unassembled WGS sequence"/>
</dbReference>
<accession>A0ABP7NZW4</accession>
<gene>
    <name evidence="3" type="ORF">GCM10022406_41740</name>
</gene>
<dbReference type="InterPro" id="IPR050190">
    <property type="entry name" value="UPF0213_domain"/>
</dbReference>
<evidence type="ECO:0000313" key="4">
    <source>
        <dbReference type="Proteomes" id="UP001499909"/>
    </source>
</evidence>
<protein>
    <submittedName>
        <fullName evidence="3">GIY-YIG nuclease family protein</fullName>
    </submittedName>
</protein>
<name>A0ABP7NZW4_9BACT</name>
<evidence type="ECO:0000259" key="2">
    <source>
        <dbReference type="PROSITE" id="PS50164"/>
    </source>
</evidence>